<keyword evidence="8" id="KW-0276">Fatty acid metabolism</keyword>
<dbReference type="SUPFAM" id="SSF52096">
    <property type="entry name" value="ClpP/crotonase"/>
    <property type="match status" value="1"/>
</dbReference>
<evidence type="ECO:0000256" key="1">
    <source>
        <dbReference type="ARBA" id="ARBA00002994"/>
    </source>
</evidence>
<comment type="catalytic activity">
    <reaction evidence="15">
        <text>a (3S)-3-hydroxyacyl-CoA = a (2E)-enoyl-CoA + H2O</text>
        <dbReference type="Rhea" id="RHEA:16105"/>
        <dbReference type="ChEBI" id="CHEBI:15377"/>
        <dbReference type="ChEBI" id="CHEBI:57318"/>
        <dbReference type="ChEBI" id="CHEBI:58856"/>
        <dbReference type="EC" id="4.2.1.17"/>
    </reaction>
</comment>
<keyword evidence="12" id="KW-0443">Lipid metabolism</keyword>
<dbReference type="InterPro" id="IPR006176">
    <property type="entry name" value="3-OHacyl-CoA_DH_NAD-bd"/>
</dbReference>
<dbReference type="FunFam" id="3.40.50.720:FF:000009">
    <property type="entry name" value="Fatty oxidation complex, alpha subunit"/>
    <property type="match status" value="1"/>
</dbReference>
<evidence type="ECO:0000256" key="4">
    <source>
        <dbReference type="ARBA" id="ARBA00007005"/>
    </source>
</evidence>
<dbReference type="InterPro" id="IPR029045">
    <property type="entry name" value="ClpP/crotonase-like_dom_sf"/>
</dbReference>
<dbReference type="Pfam" id="PF02737">
    <property type="entry name" value="3HCDH_N"/>
    <property type="match status" value="1"/>
</dbReference>
<gene>
    <name evidence="21" type="ORF">DFR71_2061</name>
</gene>
<comment type="similarity">
    <text evidence="18">Belongs to the enoyl-CoA hydratase/isomerase family.</text>
</comment>
<comment type="similarity">
    <text evidence="5">In the N-terminal section; belongs to the enoyl-CoA hydratase/isomerase family.</text>
</comment>
<evidence type="ECO:0000256" key="14">
    <source>
        <dbReference type="ARBA" id="ARBA00023268"/>
    </source>
</evidence>
<evidence type="ECO:0000256" key="18">
    <source>
        <dbReference type="RuleBase" id="RU003707"/>
    </source>
</evidence>
<dbReference type="FunFam" id="1.10.1040.50:FF:000005">
    <property type="entry name" value="Probable 3-hydroxyacyl-CoA dehydrogenase"/>
    <property type="match status" value="1"/>
</dbReference>
<comment type="pathway">
    <text evidence="3">Lipid metabolism; butanoate metabolism.</text>
</comment>
<dbReference type="PANTHER" id="PTHR43612">
    <property type="entry name" value="TRIFUNCTIONAL ENZYME SUBUNIT ALPHA"/>
    <property type="match status" value="1"/>
</dbReference>
<keyword evidence="13" id="KW-0456">Lyase</keyword>
<evidence type="ECO:0000256" key="3">
    <source>
        <dbReference type="ARBA" id="ARBA00005086"/>
    </source>
</evidence>
<feature type="domain" description="3-hydroxyacyl-CoA dehydrogenase C-terminal" evidence="19">
    <location>
        <begin position="502"/>
        <end position="604"/>
    </location>
</feature>
<evidence type="ECO:0000259" key="20">
    <source>
        <dbReference type="Pfam" id="PF02737"/>
    </source>
</evidence>
<dbReference type="PROSITE" id="PS00166">
    <property type="entry name" value="ENOYL_COA_HYDRATASE"/>
    <property type="match status" value="1"/>
</dbReference>
<dbReference type="FunFam" id="3.90.226.10:FF:000047">
    <property type="entry name" value="Probable 3-hydroxyacyl-CoA dehydrogenase"/>
    <property type="match status" value="1"/>
</dbReference>
<dbReference type="GO" id="GO:0006635">
    <property type="term" value="P:fatty acid beta-oxidation"/>
    <property type="evidence" value="ECO:0007669"/>
    <property type="project" value="UniProtKB-UniPathway"/>
</dbReference>
<dbReference type="EC" id="4.2.1.17" evidence="7"/>
<evidence type="ECO:0000256" key="8">
    <source>
        <dbReference type="ARBA" id="ARBA00022832"/>
    </source>
</evidence>
<keyword evidence="14" id="KW-0511">Multifunctional enzyme</keyword>
<dbReference type="InterPro" id="IPR018376">
    <property type="entry name" value="Enoyl-CoA_hyd/isom_CS"/>
</dbReference>
<reference evidence="21 22" key="1">
    <citation type="submission" date="2019-03" db="EMBL/GenBank/DDBJ databases">
        <title>Genomic Encyclopedia of Type Strains, Phase IV (KMG-IV): sequencing the most valuable type-strain genomes for metagenomic binning, comparative biology and taxonomic classification.</title>
        <authorList>
            <person name="Goeker M."/>
        </authorList>
    </citation>
    <scope>NUCLEOTIDE SEQUENCE [LARGE SCALE GENOMIC DNA]</scope>
    <source>
        <strain evidence="21 22">DSM 44684</strain>
    </source>
</reference>
<evidence type="ECO:0000256" key="10">
    <source>
        <dbReference type="ARBA" id="ARBA00023002"/>
    </source>
</evidence>
<evidence type="ECO:0000256" key="11">
    <source>
        <dbReference type="ARBA" id="ARBA00023027"/>
    </source>
</evidence>
<dbReference type="OrthoDB" id="9771883at2"/>
<dbReference type="SUPFAM" id="SSF48179">
    <property type="entry name" value="6-phosphogluconate dehydrogenase C-terminal domain-like"/>
    <property type="match status" value="2"/>
</dbReference>
<evidence type="ECO:0000256" key="12">
    <source>
        <dbReference type="ARBA" id="ARBA00023098"/>
    </source>
</evidence>
<dbReference type="Pfam" id="PF00725">
    <property type="entry name" value="3HCDH"/>
    <property type="match status" value="1"/>
</dbReference>
<evidence type="ECO:0000256" key="17">
    <source>
        <dbReference type="ARBA" id="ARBA00049556"/>
    </source>
</evidence>
<evidence type="ECO:0000256" key="6">
    <source>
        <dbReference type="ARBA" id="ARBA00009463"/>
    </source>
</evidence>
<protein>
    <recommendedName>
        <fullName evidence="7">enoyl-CoA hydratase</fullName>
        <ecNumber evidence="7">4.2.1.17</ecNumber>
    </recommendedName>
</protein>
<dbReference type="Gene3D" id="3.40.50.720">
    <property type="entry name" value="NAD(P)-binding Rossmann-like Domain"/>
    <property type="match status" value="1"/>
</dbReference>
<dbReference type="AlphaFoldDB" id="A0A4R1G3T9"/>
<evidence type="ECO:0000256" key="16">
    <source>
        <dbReference type="ARBA" id="ARBA00023717"/>
    </source>
</evidence>
<dbReference type="SUPFAM" id="SSF51735">
    <property type="entry name" value="NAD(P)-binding Rossmann-fold domains"/>
    <property type="match status" value="1"/>
</dbReference>
<dbReference type="GO" id="GO:0016509">
    <property type="term" value="F:long-chain (3S)-3-hydroxyacyl-CoA dehydrogenase (NAD+) activity"/>
    <property type="evidence" value="ECO:0007669"/>
    <property type="project" value="TreeGrafter"/>
</dbReference>
<dbReference type="UniPathway" id="UPA00659"/>
<evidence type="ECO:0000256" key="2">
    <source>
        <dbReference type="ARBA" id="ARBA00005005"/>
    </source>
</evidence>
<dbReference type="GO" id="GO:0004300">
    <property type="term" value="F:enoyl-CoA hydratase activity"/>
    <property type="evidence" value="ECO:0007669"/>
    <property type="project" value="UniProtKB-EC"/>
</dbReference>
<name>A0A4R1G3T9_9NOCA</name>
<dbReference type="EMBL" id="SMFR01000001">
    <property type="protein sequence ID" value="TCK01040.1"/>
    <property type="molecule type" value="Genomic_DNA"/>
</dbReference>
<keyword evidence="10" id="KW-0560">Oxidoreductase</keyword>
<evidence type="ECO:0000256" key="13">
    <source>
        <dbReference type="ARBA" id="ARBA00023239"/>
    </source>
</evidence>
<dbReference type="RefSeq" id="WP_067454528.1">
    <property type="nucleotide sequence ID" value="NZ_SMFR01000001.1"/>
</dbReference>
<accession>A0A4R1G3T9</accession>
<comment type="catalytic activity">
    <reaction evidence="16">
        <text>a 4-saturated-(3S)-3-hydroxyacyl-CoA = a (3E)-enoyl-CoA + H2O</text>
        <dbReference type="Rhea" id="RHEA:20724"/>
        <dbReference type="ChEBI" id="CHEBI:15377"/>
        <dbReference type="ChEBI" id="CHEBI:58521"/>
        <dbReference type="ChEBI" id="CHEBI:137480"/>
        <dbReference type="EC" id="4.2.1.17"/>
    </reaction>
</comment>
<dbReference type="InterPro" id="IPR008927">
    <property type="entry name" value="6-PGluconate_DH-like_C_sf"/>
</dbReference>
<comment type="catalytic activity">
    <reaction evidence="17">
        <text>a (3S)-3-hydroxyacyl-CoA + NAD(+) = a 3-oxoacyl-CoA + NADH + H(+)</text>
        <dbReference type="Rhea" id="RHEA:22432"/>
        <dbReference type="ChEBI" id="CHEBI:15378"/>
        <dbReference type="ChEBI" id="CHEBI:57318"/>
        <dbReference type="ChEBI" id="CHEBI:57540"/>
        <dbReference type="ChEBI" id="CHEBI:57945"/>
        <dbReference type="ChEBI" id="CHEBI:90726"/>
        <dbReference type="EC" id="1.1.1.35"/>
    </reaction>
</comment>
<keyword evidence="9" id="KW-0442">Lipid degradation</keyword>
<organism evidence="21 22">
    <name type="scientific">Nocardia alba</name>
    <dbReference type="NCBI Taxonomy" id="225051"/>
    <lineage>
        <taxon>Bacteria</taxon>
        <taxon>Bacillati</taxon>
        <taxon>Actinomycetota</taxon>
        <taxon>Actinomycetes</taxon>
        <taxon>Mycobacteriales</taxon>
        <taxon>Nocardiaceae</taxon>
        <taxon>Nocardia</taxon>
    </lineage>
</organism>
<sequence length="716" mass="76037">MTDNIIGWEKDADGVVVLTIDDPSQGANTMNDVYITSMAATVDRLEAEKDDITGVVLTSGKKTFFAGGDLKNMMQVGPDNAAEVMKMLDDVKGPLRRLEQLGKPVVAAINGAALGGGLEIALATHYRVAADVKGAVIGLPEVSLGLLPAGGGVIRTVRMLGLQNALMQVLLQGQRHRVTKAKEIGLINEVVGSIEELVPAAKAWIAANPDAAQPWDKKGFKIPGGAPSSPAIAANLPAFPANLRKQIKGANMPAPRAIMSVAVEGAQVDIDNASLIESRYFTGLLTGPVAKNMIQAFFFDLNHINGGGSRPKDVPKREIKKIGVVGAGMMGAGIAYVSAKAGFEVVLKDVKIEAAEKGKAYSEAIEAKALSRGKTTPEKSAELLARITPSADAADFKGVDFVIEAVFENPELKNKVFQEIEDIVDADALLGSNTSTLPITLLADGVKRSEDFIGIHFFSPVDKMPLVEIIKGEKTSDEALARVYDYTLAIKKTPIVVNDSRGFFTSRVIGTFINEAIAMVAEGIDPSTVEQAGLQAGYPAAPLKLSDELNFTTMQKIYKETADAILAAGGELNAAAAKTAEVLDTLVEKHNRTGKLGGAGFYDYVDGKVTGLWDELRSIFNTSRELPEGVTLQDLKDRMMFAESIETQKCFDEGVLTSTADANIGSIFGIGFPAWSGGAHQFIVGYPGGQEAFVARADELAAKFGPRFEVPASLRK</sequence>
<evidence type="ECO:0000256" key="5">
    <source>
        <dbReference type="ARBA" id="ARBA00008750"/>
    </source>
</evidence>
<evidence type="ECO:0000256" key="7">
    <source>
        <dbReference type="ARBA" id="ARBA00012076"/>
    </source>
</evidence>
<evidence type="ECO:0000313" key="21">
    <source>
        <dbReference type="EMBL" id="TCK01040.1"/>
    </source>
</evidence>
<evidence type="ECO:0000259" key="19">
    <source>
        <dbReference type="Pfam" id="PF00725"/>
    </source>
</evidence>
<comment type="pathway">
    <text evidence="2">Lipid metabolism; fatty acid beta-oxidation.</text>
</comment>
<dbReference type="InterPro" id="IPR036291">
    <property type="entry name" value="NAD(P)-bd_dom_sf"/>
</dbReference>
<evidence type="ECO:0000313" key="22">
    <source>
        <dbReference type="Proteomes" id="UP000294856"/>
    </source>
</evidence>
<comment type="caution">
    <text evidence="21">The sequence shown here is derived from an EMBL/GenBank/DDBJ whole genome shotgun (WGS) entry which is preliminary data.</text>
</comment>
<dbReference type="Proteomes" id="UP000294856">
    <property type="component" value="Unassembled WGS sequence"/>
</dbReference>
<proteinExistence type="inferred from homology"/>
<comment type="function">
    <text evidence="1">Could possibly oxidize fatty acids using specific components.</text>
</comment>
<dbReference type="InterPro" id="IPR006108">
    <property type="entry name" value="3HC_DH_C"/>
</dbReference>
<feature type="domain" description="3-hydroxyacyl-CoA dehydrogenase NAD binding" evidence="20">
    <location>
        <begin position="321"/>
        <end position="499"/>
    </location>
</feature>
<comment type="similarity">
    <text evidence="6">Belongs to the 3-hydroxyacyl-CoA dehydrogenase family.</text>
</comment>
<dbReference type="STRING" id="1210063.GCA_001612665_04498"/>
<keyword evidence="11" id="KW-0520">NAD</keyword>
<dbReference type="GO" id="GO:0070403">
    <property type="term" value="F:NAD+ binding"/>
    <property type="evidence" value="ECO:0007669"/>
    <property type="project" value="InterPro"/>
</dbReference>
<dbReference type="Gene3D" id="3.90.226.10">
    <property type="entry name" value="2-enoyl-CoA Hydratase, Chain A, domain 1"/>
    <property type="match status" value="1"/>
</dbReference>
<evidence type="ECO:0000256" key="15">
    <source>
        <dbReference type="ARBA" id="ARBA00023709"/>
    </source>
</evidence>
<keyword evidence="22" id="KW-1185">Reference proteome</keyword>
<dbReference type="InterPro" id="IPR001753">
    <property type="entry name" value="Enoyl-CoA_hydra/iso"/>
</dbReference>
<dbReference type="Pfam" id="PF00378">
    <property type="entry name" value="ECH_1"/>
    <property type="match status" value="1"/>
</dbReference>
<dbReference type="PANTHER" id="PTHR43612:SF3">
    <property type="entry name" value="TRIFUNCTIONAL ENZYME SUBUNIT ALPHA, MITOCHONDRIAL"/>
    <property type="match status" value="1"/>
</dbReference>
<dbReference type="CDD" id="cd06558">
    <property type="entry name" value="crotonase-like"/>
    <property type="match status" value="1"/>
</dbReference>
<dbReference type="InterPro" id="IPR050136">
    <property type="entry name" value="FA_oxidation_alpha_subunit"/>
</dbReference>
<evidence type="ECO:0000256" key="9">
    <source>
        <dbReference type="ARBA" id="ARBA00022963"/>
    </source>
</evidence>
<dbReference type="Gene3D" id="1.10.1040.50">
    <property type="match status" value="1"/>
</dbReference>
<comment type="similarity">
    <text evidence="4">In the central section; belongs to the 3-hydroxyacyl-CoA dehydrogenase family.</text>
</comment>